<evidence type="ECO:0000256" key="1">
    <source>
        <dbReference type="SAM" id="MobiDB-lite"/>
    </source>
</evidence>
<accession>A0A9D3Z725</accession>
<dbReference type="Proteomes" id="UP000828390">
    <property type="component" value="Unassembled WGS sequence"/>
</dbReference>
<keyword evidence="3" id="KW-1185">Reference proteome</keyword>
<evidence type="ECO:0000313" key="3">
    <source>
        <dbReference type="Proteomes" id="UP000828390"/>
    </source>
</evidence>
<protein>
    <submittedName>
        <fullName evidence="2">Uncharacterized protein</fullName>
    </submittedName>
</protein>
<feature type="region of interest" description="Disordered" evidence="1">
    <location>
        <begin position="1"/>
        <end position="55"/>
    </location>
</feature>
<dbReference type="AlphaFoldDB" id="A0A9D3Z725"/>
<evidence type="ECO:0000313" key="2">
    <source>
        <dbReference type="EMBL" id="KAH3711820.1"/>
    </source>
</evidence>
<gene>
    <name evidence="2" type="ORF">DPMN_071494</name>
</gene>
<reference evidence="2" key="2">
    <citation type="submission" date="2020-11" db="EMBL/GenBank/DDBJ databases">
        <authorList>
            <person name="McCartney M.A."/>
            <person name="Auch B."/>
            <person name="Kono T."/>
            <person name="Mallez S."/>
            <person name="Becker A."/>
            <person name="Gohl D.M."/>
            <person name="Silverstein K.A.T."/>
            <person name="Koren S."/>
            <person name="Bechman K.B."/>
            <person name="Herman A."/>
            <person name="Abrahante J.E."/>
            <person name="Garbe J."/>
        </authorList>
    </citation>
    <scope>NUCLEOTIDE SEQUENCE</scope>
    <source>
        <strain evidence="2">Duluth1</strain>
        <tissue evidence="2">Whole animal</tissue>
    </source>
</reference>
<dbReference type="EMBL" id="JAIWYP010000014">
    <property type="protein sequence ID" value="KAH3711820.1"/>
    <property type="molecule type" value="Genomic_DNA"/>
</dbReference>
<proteinExistence type="predicted"/>
<organism evidence="2 3">
    <name type="scientific">Dreissena polymorpha</name>
    <name type="common">Zebra mussel</name>
    <name type="synonym">Mytilus polymorpha</name>
    <dbReference type="NCBI Taxonomy" id="45954"/>
    <lineage>
        <taxon>Eukaryota</taxon>
        <taxon>Metazoa</taxon>
        <taxon>Spiralia</taxon>
        <taxon>Lophotrochozoa</taxon>
        <taxon>Mollusca</taxon>
        <taxon>Bivalvia</taxon>
        <taxon>Autobranchia</taxon>
        <taxon>Heteroconchia</taxon>
        <taxon>Euheterodonta</taxon>
        <taxon>Imparidentia</taxon>
        <taxon>Neoheterodontei</taxon>
        <taxon>Myida</taxon>
        <taxon>Dreissenoidea</taxon>
        <taxon>Dreissenidae</taxon>
        <taxon>Dreissena</taxon>
    </lineage>
</organism>
<reference evidence="2" key="1">
    <citation type="journal article" date="2019" name="bioRxiv">
        <title>The Genome of the Zebra Mussel, Dreissena polymorpha: A Resource for Invasive Species Research.</title>
        <authorList>
            <person name="McCartney M.A."/>
            <person name="Auch B."/>
            <person name="Kono T."/>
            <person name="Mallez S."/>
            <person name="Zhang Y."/>
            <person name="Obille A."/>
            <person name="Becker A."/>
            <person name="Abrahante J.E."/>
            <person name="Garbe J."/>
            <person name="Badalamenti J.P."/>
            <person name="Herman A."/>
            <person name="Mangelson H."/>
            <person name="Liachko I."/>
            <person name="Sullivan S."/>
            <person name="Sone E.D."/>
            <person name="Koren S."/>
            <person name="Silverstein K.A.T."/>
            <person name="Beckman K.B."/>
            <person name="Gohl D.M."/>
        </authorList>
    </citation>
    <scope>NUCLEOTIDE SEQUENCE</scope>
    <source>
        <strain evidence="2">Duluth1</strain>
        <tissue evidence="2">Whole animal</tissue>
    </source>
</reference>
<sequence length="55" mass="6186">MQMLSRWAKHGYGSLRDSPRTETPGGSWLAAYVPDGTTGEDEMKRSMKDITQIIK</sequence>
<comment type="caution">
    <text evidence="2">The sequence shown here is derived from an EMBL/GenBank/DDBJ whole genome shotgun (WGS) entry which is preliminary data.</text>
</comment>
<name>A0A9D3Z725_DREPO</name>